<keyword evidence="2" id="KW-1133">Transmembrane helix</keyword>
<sequence length="488" mass="55084">MGSIRNCLLLVAAATCVASVYGQEDSINFALSEKVSAFDGTPIDFEFHTAPSATLDYVAATAIKPIIFRMGNAINFKLFQRVQPGHSIGCRNTDDSRPDQLSGDCRDNCQNFGRYCEYHFGADEQNPVTKNLLGAHLVKESARRMCVEKTYGAQEFFRYMDAMHGTGCHTQLTRACLDQVFMTLKMDQVRIDRCIGTVDPDFIYENSILQDSMQDGTAVDRHLPSVVSNDRTQHFDFGQPLSDTNEALEFICSQYPEDKKPMACSFCNDFCRQRNHRHPDAQKCLWQLRCNDHHHTHFNSYLESIGVEPEYMADGSEMEHHAENPPKEATLSPNPPDQHQEEVPPDSNMAHDQEQKEDETEFQADVQRPQDVVGASMEPEQSHVEAPLTFALSSVFMALALAAFAMISMVTFRNYRSKMIIDQYLREQADKQTRSAFTPHLDPALFPDQEELDLDVEPALQYSDHINPVPPQQPPTSSSFVLPKISPV</sequence>
<dbReference type="Pfam" id="PF25011">
    <property type="entry name" value="VSR_TRX"/>
    <property type="match status" value="1"/>
</dbReference>
<reference evidence="5" key="1">
    <citation type="submission" date="2020-06" db="EMBL/GenBank/DDBJ databases">
        <authorList>
            <consortium name="Plant Systems Biology data submission"/>
        </authorList>
    </citation>
    <scope>NUCLEOTIDE SEQUENCE</scope>
    <source>
        <strain evidence="5">D6</strain>
    </source>
</reference>
<protein>
    <submittedName>
        <fullName evidence="5">Vacuolar-sorting receptor 1</fullName>
    </submittedName>
</protein>
<feature type="chain" id="PRO_5040392403" evidence="3">
    <location>
        <begin position="23"/>
        <end position="488"/>
    </location>
</feature>
<evidence type="ECO:0000259" key="4">
    <source>
        <dbReference type="Pfam" id="PF25011"/>
    </source>
</evidence>
<evidence type="ECO:0000313" key="6">
    <source>
        <dbReference type="Proteomes" id="UP001153069"/>
    </source>
</evidence>
<proteinExistence type="predicted"/>
<gene>
    <name evidence="5" type="ORF">SEMRO_2563_G331390.1</name>
</gene>
<dbReference type="AlphaFoldDB" id="A0A9N8EYJ8"/>
<organism evidence="5 6">
    <name type="scientific">Seminavis robusta</name>
    <dbReference type="NCBI Taxonomy" id="568900"/>
    <lineage>
        <taxon>Eukaryota</taxon>
        <taxon>Sar</taxon>
        <taxon>Stramenopiles</taxon>
        <taxon>Ochrophyta</taxon>
        <taxon>Bacillariophyta</taxon>
        <taxon>Bacillariophyceae</taxon>
        <taxon>Bacillariophycidae</taxon>
        <taxon>Naviculales</taxon>
        <taxon>Naviculaceae</taxon>
        <taxon>Seminavis</taxon>
    </lineage>
</organism>
<evidence type="ECO:0000256" key="2">
    <source>
        <dbReference type="SAM" id="Phobius"/>
    </source>
</evidence>
<feature type="signal peptide" evidence="3">
    <location>
        <begin position="1"/>
        <end position="22"/>
    </location>
</feature>
<evidence type="ECO:0000256" key="3">
    <source>
        <dbReference type="SAM" id="SignalP"/>
    </source>
</evidence>
<dbReference type="InterPro" id="IPR056858">
    <property type="entry name" value="VSR_TRX"/>
</dbReference>
<keyword evidence="2" id="KW-0812">Transmembrane</keyword>
<comment type="caution">
    <text evidence="5">The sequence shown here is derived from an EMBL/GenBank/DDBJ whole genome shotgun (WGS) entry which is preliminary data.</text>
</comment>
<name>A0A9N8EYJ8_9STRA</name>
<accession>A0A9N8EYJ8</accession>
<keyword evidence="6" id="KW-1185">Reference proteome</keyword>
<keyword evidence="2" id="KW-0472">Membrane</keyword>
<keyword evidence="5" id="KW-0675">Receptor</keyword>
<feature type="region of interest" description="Disordered" evidence="1">
    <location>
        <begin position="463"/>
        <end position="488"/>
    </location>
</feature>
<feature type="transmembrane region" description="Helical" evidence="2">
    <location>
        <begin position="390"/>
        <end position="412"/>
    </location>
</feature>
<feature type="region of interest" description="Disordered" evidence="1">
    <location>
        <begin position="315"/>
        <end position="364"/>
    </location>
</feature>
<evidence type="ECO:0000313" key="5">
    <source>
        <dbReference type="EMBL" id="CAB9529626.1"/>
    </source>
</evidence>
<dbReference type="EMBL" id="CAICTM010002561">
    <property type="protein sequence ID" value="CAB9529626.1"/>
    <property type="molecule type" value="Genomic_DNA"/>
</dbReference>
<keyword evidence="3" id="KW-0732">Signal</keyword>
<dbReference type="Proteomes" id="UP001153069">
    <property type="component" value="Unassembled WGS sequence"/>
</dbReference>
<feature type="domain" description="Vacuolar sorting receptor thioredoxin-like" evidence="4">
    <location>
        <begin position="101"/>
        <end position="215"/>
    </location>
</feature>
<feature type="compositionally biased region" description="Basic and acidic residues" evidence="1">
    <location>
        <begin position="317"/>
        <end position="326"/>
    </location>
</feature>
<evidence type="ECO:0000256" key="1">
    <source>
        <dbReference type="SAM" id="MobiDB-lite"/>
    </source>
</evidence>